<gene>
    <name evidence="1" type="ORF">METZ01_LOCUS328562</name>
</gene>
<dbReference type="EMBL" id="UINC01109115">
    <property type="protein sequence ID" value="SVC75708.1"/>
    <property type="molecule type" value="Genomic_DNA"/>
</dbReference>
<organism evidence="1">
    <name type="scientific">marine metagenome</name>
    <dbReference type="NCBI Taxonomy" id="408172"/>
    <lineage>
        <taxon>unclassified sequences</taxon>
        <taxon>metagenomes</taxon>
        <taxon>ecological metagenomes</taxon>
    </lineage>
</organism>
<proteinExistence type="predicted"/>
<dbReference type="AlphaFoldDB" id="A0A382PSV2"/>
<evidence type="ECO:0000313" key="1">
    <source>
        <dbReference type="EMBL" id="SVC75708.1"/>
    </source>
</evidence>
<name>A0A382PSV2_9ZZZZ</name>
<accession>A0A382PSV2</accession>
<protein>
    <submittedName>
        <fullName evidence="1">Uncharacterized protein</fullName>
    </submittedName>
</protein>
<feature type="non-terminal residue" evidence="1">
    <location>
        <position position="279"/>
    </location>
</feature>
<sequence length="279" mass="29490">MYCLVKRTFCSLSLIGYLLAGEVDFNVKMNSVANTVATYWNENATGVYIYFTPTDGTTFTSLSVYITESTTAMAATGNSGDCDTYFTLNGSARASLSVGGAVSQTSTLNGASLGGVVYTPSSAFSASQYTLYIPKAVLAGEVSFTEGSKLYIALNFNSSASYWTCPESTDSGVTSSDITNDYGHFNIDITDPTIASLKEHTSNETYANSMYINTYKITYIVGAEDIAGGITWDSISGTDKTDSDGLNGSSATTTYTGAANKPADPTLADGEVYNITFDI</sequence>
<reference evidence="1" key="1">
    <citation type="submission" date="2018-05" db="EMBL/GenBank/DDBJ databases">
        <authorList>
            <person name="Lanie J.A."/>
            <person name="Ng W.-L."/>
            <person name="Kazmierczak K.M."/>
            <person name="Andrzejewski T.M."/>
            <person name="Davidsen T.M."/>
            <person name="Wayne K.J."/>
            <person name="Tettelin H."/>
            <person name="Glass J.I."/>
            <person name="Rusch D."/>
            <person name="Podicherti R."/>
            <person name="Tsui H.-C.T."/>
            <person name="Winkler M.E."/>
        </authorList>
    </citation>
    <scope>NUCLEOTIDE SEQUENCE</scope>
</reference>